<gene>
    <name evidence="1" type="ORF">EZS28_046486</name>
</gene>
<evidence type="ECO:0000313" key="1">
    <source>
        <dbReference type="EMBL" id="KAA6357987.1"/>
    </source>
</evidence>
<feature type="non-terminal residue" evidence="1">
    <location>
        <position position="110"/>
    </location>
</feature>
<evidence type="ECO:0000313" key="2">
    <source>
        <dbReference type="Proteomes" id="UP000324800"/>
    </source>
</evidence>
<evidence type="ECO:0008006" key="3">
    <source>
        <dbReference type="Google" id="ProtNLM"/>
    </source>
</evidence>
<sequence length="110" mass="13067">MIDTYQYFQIQPNTQLFLFDGNRLKPTDTPGQVRILILLKESLIHIFFYLRIIFFRLNWVAWYGKLDFPADLRQVLSTQRIPEVKVIQRMSSISQQPPMQYFTPPQLSAS</sequence>
<name>A0A5J4TIB0_9EUKA</name>
<proteinExistence type="predicted"/>
<dbReference type="Proteomes" id="UP000324800">
    <property type="component" value="Unassembled WGS sequence"/>
</dbReference>
<dbReference type="AlphaFoldDB" id="A0A5J4TIB0"/>
<comment type="caution">
    <text evidence="1">The sequence shown here is derived from an EMBL/GenBank/DDBJ whole genome shotgun (WGS) entry which is preliminary data.</text>
</comment>
<organism evidence="1 2">
    <name type="scientific">Streblomastix strix</name>
    <dbReference type="NCBI Taxonomy" id="222440"/>
    <lineage>
        <taxon>Eukaryota</taxon>
        <taxon>Metamonada</taxon>
        <taxon>Preaxostyla</taxon>
        <taxon>Oxymonadida</taxon>
        <taxon>Streblomastigidae</taxon>
        <taxon>Streblomastix</taxon>
    </lineage>
</organism>
<reference evidence="1 2" key="1">
    <citation type="submission" date="2019-03" db="EMBL/GenBank/DDBJ databases">
        <title>Single cell metagenomics reveals metabolic interactions within the superorganism composed of flagellate Streblomastix strix and complex community of Bacteroidetes bacteria on its surface.</title>
        <authorList>
            <person name="Treitli S.C."/>
            <person name="Kolisko M."/>
            <person name="Husnik F."/>
            <person name="Keeling P."/>
            <person name="Hampl V."/>
        </authorList>
    </citation>
    <scope>NUCLEOTIDE SEQUENCE [LARGE SCALE GENOMIC DNA]</scope>
    <source>
        <strain evidence="1">ST1C</strain>
    </source>
</reference>
<accession>A0A5J4TIB0</accession>
<protein>
    <recommendedName>
        <fullName evidence="3">Ubiquitin-like domain-containing protein</fullName>
    </recommendedName>
</protein>
<dbReference type="EMBL" id="SNRW01030536">
    <property type="protein sequence ID" value="KAA6357987.1"/>
    <property type="molecule type" value="Genomic_DNA"/>
</dbReference>